<protein>
    <submittedName>
        <fullName evidence="2">Uncharacterized protein</fullName>
    </submittedName>
</protein>
<proteinExistence type="predicted"/>
<evidence type="ECO:0000313" key="3">
    <source>
        <dbReference type="Proteomes" id="UP000317422"/>
    </source>
</evidence>
<reference evidence="2 3" key="1">
    <citation type="submission" date="2019-06" db="EMBL/GenBank/DDBJ databases">
        <title>Sequencing the genomes of 1000 actinobacteria strains.</title>
        <authorList>
            <person name="Klenk H.-P."/>
        </authorList>
    </citation>
    <scope>NUCLEOTIDE SEQUENCE [LARGE SCALE GENOMIC DNA]</scope>
    <source>
        <strain evidence="2 3">DSM 45015</strain>
    </source>
</reference>
<evidence type="ECO:0000256" key="1">
    <source>
        <dbReference type="SAM" id="Phobius"/>
    </source>
</evidence>
<accession>A0A543NM35</accession>
<keyword evidence="1" id="KW-0812">Transmembrane</keyword>
<name>A0A543NM35_9ACTN</name>
<dbReference type="Proteomes" id="UP000317422">
    <property type="component" value="Unassembled WGS sequence"/>
</dbReference>
<organism evidence="2 3">
    <name type="scientific">Haloactinospora alba</name>
    <dbReference type="NCBI Taxonomy" id="405555"/>
    <lineage>
        <taxon>Bacteria</taxon>
        <taxon>Bacillati</taxon>
        <taxon>Actinomycetota</taxon>
        <taxon>Actinomycetes</taxon>
        <taxon>Streptosporangiales</taxon>
        <taxon>Nocardiopsidaceae</taxon>
        <taxon>Haloactinospora</taxon>
    </lineage>
</organism>
<gene>
    <name evidence="2" type="ORF">FHX37_2869</name>
</gene>
<feature type="transmembrane region" description="Helical" evidence="1">
    <location>
        <begin position="47"/>
        <end position="70"/>
    </location>
</feature>
<comment type="caution">
    <text evidence="2">The sequence shown here is derived from an EMBL/GenBank/DDBJ whole genome shotgun (WGS) entry which is preliminary data.</text>
</comment>
<evidence type="ECO:0000313" key="2">
    <source>
        <dbReference type="EMBL" id="TQN32882.1"/>
    </source>
</evidence>
<dbReference type="EMBL" id="VFQC01000001">
    <property type="protein sequence ID" value="TQN32882.1"/>
    <property type="molecule type" value="Genomic_DNA"/>
</dbReference>
<keyword evidence="1" id="KW-0472">Membrane</keyword>
<dbReference type="AlphaFoldDB" id="A0A543NM35"/>
<keyword evidence="3" id="KW-1185">Reference proteome</keyword>
<keyword evidence="1" id="KW-1133">Transmembrane helix</keyword>
<dbReference type="RefSeq" id="WP_141924327.1">
    <property type="nucleotide sequence ID" value="NZ_VFQC01000001.1"/>
</dbReference>
<sequence length="100" mass="10424">MVVDTGADTGNRATAVVDTAASLLAMAPARPAGHLAQALHERRDQAVWIYVVVAVAVITAAGGVLAWAYAYCVSRGGSFDGGMSASWNPTNVELRFKCTQ</sequence>